<accession>A0A9J6ASW8</accession>
<dbReference type="EMBL" id="JACXVP010000002">
    <property type="protein sequence ID" value="KAG5627484.1"/>
    <property type="molecule type" value="Genomic_DNA"/>
</dbReference>
<evidence type="ECO:0000313" key="2">
    <source>
        <dbReference type="Proteomes" id="UP000824120"/>
    </source>
</evidence>
<gene>
    <name evidence="1" type="ORF">H5410_012702</name>
</gene>
<protein>
    <submittedName>
        <fullName evidence="1">Uncharacterized protein</fullName>
    </submittedName>
</protein>
<reference evidence="1 2" key="1">
    <citation type="submission" date="2020-09" db="EMBL/GenBank/DDBJ databases">
        <title>De no assembly of potato wild relative species, Solanum commersonii.</title>
        <authorList>
            <person name="Cho K."/>
        </authorList>
    </citation>
    <scope>NUCLEOTIDE SEQUENCE [LARGE SCALE GENOMIC DNA]</scope>
    <source>
        <strain evidence="1">LZ3.2</strain>
        <tissue evidence="1">Leaf</tissue>
    </source>
</reference>
<dbReference type="Proteomes" id="UP000824120">
    <property type="component" value="Chromosome 2"/>
</dbReference>
<dbReference type="GO" id="GO:0017150">
    <property type="term" value="F:tRNA dihydrouridine synthase activity"/>
    <property type="evidence" value="ECO:0007669"/>
    <property type="project" value="InterPro"/>
</dbReference>
<organism evidence="1 2">
    <name type="scientific">Solanum commersonii</name>
    <name type="common">Commerson's wild potato</name>
    <name type="synonym">Commerson's nightshade</name>
    <dbReference type="NCBI Taxonomy" id="4109"/>
    <lineage>
        <taxon>Eukaryota</taxon>
        <taxon>Viridiplantae</taxon>
        <taxon>Streptophyta</taxon>
        <taxon>Embryophyta</taxon>
        <taxon>Tracheophyta</taxon>
        <taxon>Spermatophyta</taxon>
        <taxon>Magnoliopsida</taxon>
        <taxon>eudicotyledons</taxon>
        <taxon>Gunneridae</taxon>
        <taxon>Pentapetalae</taxon>
        <taxon>asterids</taxon>
        <taxon>lamiids</taxon>
        <taxon>Solanales</taxon>
        <taxon>Solanaceae</taxon>
        <taxon>Solanoideae</taxon>
        <taxon>Solaneae</taxon>
        <taxon>Solanum</taxon>
    </lineage>
</organism>
<evidence type="ECO:0000313" key="1">
    <source>
        <dbReference type="EMBL" id="KAG5627484.1"/>
    </source>
</evidence>
<dbReference type="PANTHER" id="PTHR42907">
    <property type="entry name" value="FMN-LINKED OXIDOREDUCTASES SUPERFAMILY PROTEIN"/>
    <property type="match status" value="1"/>
</dbReference>
<dbReference type="AlphaFoldDB" id="A0A9J6ASW8"/>
<dbReference type="Gene3D" id="1.20.120.1460">
    <property type="match status" value="1"/>
</dbReference>
<proteinExistence type="predicted"/>
<sequence>MQHVQKELIGLWWDVQLTARLVDSAVYGAPLRSITRRQVLEQYQVYGDSVLRIYGPRPTVREVVKPLLGLFHAEPRNVVWKRAVDAAFRHCTTIKSLFEETLGEIPDEVLDAPITEVPSGITDTFIKAKSLLPPPYTVNEEELLYA</sequence>
<name>A0A9J6ASW8_SOLCO</name>
<dbReference type="OrthoDB" id="10262250at2759"/>
<dbReference type="InterPro" id="IPR004653">
    <property type="entry name" value="DusA"/>
</dbReference>
<keyword evidence="2" id="KW-1185">Reference proteome</keyword>
<comment type="caution">
    <text evidence="1">The sequence shown here is derived from an EMBL/GenBank/DDBJ whole genome shotgun (WGS) entry which is preliminary data.</text>
</comment>
<dbReference type="PANTHER" id="PTHR42907:SF5">
    <property type="entry name" value="DUS-LIKE FMN-BINDING DOMAIN-CONTAINING PROTEIN"/>
    <property type="match status" value="1"/>
</dbReference>